<comment type="caution">
    <text evidence="1">The sequence shown here is derived from an EMBL/GenBank/DDBJ whole genome shotgun (WGS) entry which is preliminary data.</text>
</comment>
<evidence type="ECO:0000313" key="2">
    <source>
        <dbReference type="Proteomes" id="UP001595478"/>
    </source>
</evidence>
<dbReference type="Proteomes" id="UP001595478">
    <property type="component" value="Unassembled WGS sequence"/>
</dbReference>
<accession>A0ABV7FVV2</accession>
<name>A0ABV7FVV2_9ALTE</name>
<sequence length="68" mass="7375">MKRISSSELKQVSGAGWDSFWESVGDTIGSWVAGAAYSKESKRLHDIGSGNSEITLNQFLSSQNDPLL</sequence>
<protein>
    <recommendedName>
        <fullName evidence="3">Bacteriocin</fullName>
    </recommendedName>
</protein>
<evidence type="ECO:0008006" key="3">
    <source>
        <dbReference type="Google" id="ProtNLM"/>
    </source>
</evidence>
<dbReference type="EMBL" id="JBHRSW010000049">
    <property type="protein sequence ID" value="MFC3123290.1"/>
    <property type="molecule type" value="Genomic_DNA"/>
</dbReference>
<proteinExistence type="predicted"/>
<reference evidence="2" key="1">
    <citation type="journal article" date="2019" name="Int. J. Syst. Evol. Microbiol.">
        <title>The Global Catalogue of Microorganisms (GCM) 10K type strain sequencing project: providing services to taxonomists for standard genome sequencing and annotation.</title>
        <authorList>
            <consortium name="The Broad Institute Genomics Platform"/>
            <consortium name="The Broad Institute Genome Sequencing Center for Infectious Disease"/>
            <person name="Wu L."/>
            <person name="Ma J."/>
        </authorList>
    </citation>
    <scope>NUCLEOTIDE SEQUENCE [LARGE SCALE GENOMIC DNA]</scope>
    <source>
        <strain evidence="2">KCTC 52473</strain>
    </source>
</reference>
<organism evidence="1 2">
    <name type="scientific">Agaribacter flavus</name>
    <dbReference type="NCBI Taxonomy" id="1902781"/>
    <lineage>
        <taxon>Bacteria</taxon>
        <taxon>Pseudomonadati</taxon>
        <taxon>Pseudomonadota</taxon>
        <taxon>Gammaproteobacteria</taxon>
        <taxon>Alteromonadales</taxon>
        <taxon>Alteromonadaceae</taxon>
        <taxon>Agaribacter</taxon>
    </lineage>
</organism>
<keyword evidence="2" id="KW-1185">Reference proteome</keyword>
<gene>
    <name evidence="1" type="ORF">ACFOHL_16835</name>
</gene>
<dbReference type="RefSeq" id="WP_376921410.1">
    <property type="nucleotide sequence ID" value="NZ_JBHRSW010000049.1"/>
</dbReference>
<evidence type="ECO:0000313" key="1">
    <source>
        <dbReference type="EMBL" id="MFC3123290.1"/>
    </source>
</evidence>